<sequence length="713" mass="80601">MKHSLWSASVAVLLIWSGSFCYQNISYSVHSGHISPWHRGRVMQQVVKVLWGLAVGVGATDCTSPQETWDYIRYLDQDIAAVSPLPREGRELLYQFWHSLGSDPANRAENSAKCAPGMAAVMLHSLSFIDRDEGETAAAEVYRQAERLVNSLGGWSGWRVNLTWHEFAPKLLGLEPLPDAQLCAAEQRPRFYVYDTGDYARPLLSCASGMEGSEVMLHRFLLRSRCRTRDPAEADFFYVPFYSFCFQNLHIKPGTETEELDKHNIAVVNSLEYFDVYRRRQHIFHFAHEFWDFPSWESYVARAKIFAVEANPLIDVVNYRHCVSCFDAWKDVVVPGHTDAWAMRKLREKGKPSTERRFRFCFHGAMRHDLYERTHAEGKPFNGSRAADTRRQIQAFAGESDASIGPHITPLLDYYGRVGDCMFCLVPKGVGYTNGRLFEAFFAGCIPVILSDAMVVPFQAFLPWPDFSMKLPMDDVARAVHLLRAMPSARMAQMQESLLENACWFDYYSQDPSCSPYEGVLRVLEMQQDRPHREVFGCKAHLSSKVGTSQTRTTAVRYPPTAALLEAGRLLAIISSNSSRRSNFRSVLPVWRHQEQLQGIELKLAMRERNSASRRSWKASQLLIASLAIGTCNVAVTFVRGFQGCSQAPSRKARSAVLAGERLLTVAVLKEKLREKGLSTTGLKQELVQRLEGASCGCRKAHGDMPPAKMWKL</sequence>
<feature type="chain" id="PRO_5012209515" evidence="2">
    <location>
        <begin position="22"/>
        <end position="713"/>
    </location>
</feature>
<name>A0A1Q9C9G9_SYMMI</name>
<dbReference type="SMART" id="SM00513">
    <property type="entry name" value="SAP"/>
    <property type="match status" value="1"/>
</dbReference>
<keyword evidence="4" id="KW-0808">Transferase</keyword>
<protein>
    <submittedName>
        <fullName evidence="4">Putative glucuronosyltransferase GUT1</fullName>
    </submittedName>
</protein>
<keyword evidence="5" id="KW-1185">Reference proteome</keyword>
<dbReference type="EMBL" id="LSRX01001469">
    <property type="protein sequence ID" value="OLP79574.1"/>
    <property type="molecule type" value="Genomic_DNA"/>
</dbReference>
<evidence type="ECO:0000256" key="2">
    <source>
        <dbReference type="SAM" id="SignalP"/>
    </source>
</evidence>
<dbReference type="Proteomes" id="UP000186817">
    <property type="component" value="Unassembled WGS sequence"/>
</dbReference>
<reference evidence="4 5" key="1">
    <citation type="submission" date="2016-02" db="EMBL/GenBank/DDBJ databases">
        <title>Genome analysis of coral dinoflagellate symbionts highlights evolutionary adaptations to a symbiotic lifestyle.</title>
        <authorList>
            <person name="Aranda M."/>
            <person name="Li Y."/>
            <person name="Liew Y.J."/>
            <person name="Baumgarten S."/>
            <person name="Simakov O."/>
            <person name="Wilson M."/>
            <person name="Piel J."/>
            <person name="Ashoor H."/>
            <person name="Bougouffa S."/>
            <person name="Bajic V.B."/>
            <person name="Ryu T."/>
            <person name="Ravasi T."/>
            <person name="Bayer T."/>
            <person name="Micklem G."/>
            <person name="Kim H."/>
            <person name="Bhak J."/>
            <person name="Lajeunesse T.C."/>
            <person name="Voolstra C.R."/>
        </authorList>
    </citation>
    <scope>NUCLEOTIDE SEQUENCE [LARGE SCALE GENOMIC DNA]</scope>
    <source>
        <strain evidence="4 5">CCMP2467</strain>
    </source>
</reference>
<dbReference type="Gene3D" id="1.10.720.30">
    <property type="entry name" value="SAP domain"/>
    <property type="match status" value="1"/>
</dbReference>
<feature type="domain" description="SAP" evidence="3">
    <location>
        <begin position="661"/>
        <end position="695"/>
    </location>
</feature>
<evidence type="ECO:0000313" key="4">
    <source>
        <dbReference type="EMBL" id="OLP79574.1"/>
    </source>
</evidence>
<organism evidence="4 5">
    <name type="scientific">Symbiodinium microadriaticum</name>
    <name type="common">Dinoflagellate</name>
    <name type="synonym">Zooxanthella microadriatica</name>
    <dbReference type="NCBI Taxonomy" id="2951"/>
    <lineage>
        <taxon>Eukaryota</taxon>
        <taxon>Sar</taxon>
        <taxon>Alveolata</taxon>
        <taxon>Dinophyceae</taxon>
        <taxon>Suessiales</taxon>
        <taxon>Symbiodiniaceae</taxon>
        <taxon>Symbiodinium</taxon>
    </lineage>
</organism>
<dbReference type="InterPro" id="IPR040911">
    <property type="entry name" value="Exostosin_GT47"/>
</dbReference>
<dbReference type="InterPro" id="IPR003034">
    <property type="entry name" value="SAP_dom"/>
</dbReference>
<comment type="caution">
    <text evidence="4">The sequence shown here is derived from an EMBL/GenBank/DDBJ whole genome shotgun (WGS) entry which is preliminary data.</text>
</comment>
<dbReference type="InterPro" id="IPR004263">
    <property type="entry name" value="Exostosin"/>
</dbReference>
<dbReference type="Pfam" id="PF02037">
    <property type="entry name" value="SAP"/>
    <property type="match status" value="1"/>
</dbReference>
<gene>
    <name evidence="4" type="primary">GUT1</name>
    <name evidence="4" type="ORF">AK812_SmicGene40124</name>
</gene>
<feature type="signal peptide" evidence="2">
    <location>
        <begin position="1"/>
        <end position="21"/>
    </location>
</feature>
<dbReference type="PANTHER" id="PTHR11062">
    <property type="entry name" value="EXOSTOSIN HEPARAN SULFATE GLYCOSYLTRANSFERASE -RELATED"/>
    <property type="match status" value="1"/>
</dbReference>
<comment type="similarity">
    <text evidence="1">Belongs to the glycosyltransferase 47 family.</text>
</comment>
<dbReference type="InterPro" id="IPR036361">
    <property type="entry name" value="SAP_dom_sf"/>
</dbReference>
<dbReference type="PANTHER" id="PTHR11062:SF281">
    <property type="entry name" value="EXOSTOSIN-LIKE 2"/>
    <property type="match status" value="1"/>
</dbReference>
<dbReference type="AlphaFoldDB" id="A0A1Q9C9G9"/>
<evidence type="ECO:0000313" key="5">
    <source>
        <dbReference type="Proteomes" id="UP000186817"/>
    </source>
</evidence>
<dbReference type="PROSITE" id="PS50800">
    <property type="entry name" value="SAP"/>
    <property type="match status" value="1"/>
</dbReference>
<evidence type="ECO:0000256" key="1">
    <source>
        <dbReference type="ARBA" id="ARBA00010271"/>
    </source>
</evidence>
<accession>A0A1Q9C9G9</accession>
<dbReference type="OMA" id="HISPWHR"/>
<dbReference type="Pfam" id="PF03016">
    <property type="entry name" value="Exostosin_GT47"/>
    <property type="match status" value="1"/>
</dbReference>
<dbReference type="OrthoDB" id="1924787at2759"/>
<keyword evidence="2" id="KW-0732">Signal</keyword>
<proteinExistence type="inferred from homology"/>
<evidence type="ECO:0000259" key="3">
    <source>
        <dbReference type="PROSITE" id="PS50800"/>
    </source>
</evidence>
<dbReference type="SUPFAM" id="SSF68906">
    <property type="entry name" value="SAP domain"/>
    <property type="match status" value="1"/>
</dbReference>
<dbReference type="GO" id="GO:0016757">
    <property type="term" value="F:glycosyltransferase activity"/>
    <property type="evidence" value="ECO:0007669"/>
    <property type="project" value="InterPro"/>
</dbReference>